<dbReference type="Proteomes" id="UP001157418">
    <property type="component" value="Unassembled WGS sequence"/>
</dbReference>
<gene>
    <name evidence="9" type="ORF">LVIROSA_LOCUS11401</name>
</gene>
<evidence type="ECO:0000313" key="10">
    <source>
        <dbReference type="Proteomes" id="UP001157418"/>
    </source>
</evidence>
<comment type="caution">
    <text evidence="9">The sequence shown here is derived from an EMBL/GenBank/DDBJ whole genome shotgun (WGS) entry which is preliminary data.</text>
</comment>
<dbReference type="EMBL" id="CAKMRJ010001403">
    <property type="protein sequence ID" value="CAH1424171.1"/>
    <property type="molecule type" value="Genomic_DNA"/>
</dbReference>
<dbReference type="AlphaFoldDB" id="A0AAU9MF43"/>
<evidence type="ECO:0000259" key="8">
    <source>
        <dbReference type="PROSITE" id="PS50836"/>
    </source>
</evidence>
<evidence type="ECO:0000256" key="6">
    <source>
        <dbReference type="SAM" id="MobiDB-lite"/>
    </source>
</evidence>
<dbReference type="InterPro" id="IPR045265">
    <property type="entry name" value="AIR12_DOMON"/>
</dbReference>
<dbReference type="Pfam" id="PF04526">
    <property type="entry name" value="DUF568"/>
    <property type="match status" value="1"/>
</dbReference>
<keyword evidence="7" id="KW-1133">Transmembrane helix</keyword>
<evidence type="ECO:0000256" key="7">
    <source>
        <dbReference type="SAM" id="Phobius"/>
    </source>
</evidence>
<dbReference type="InterPro" id="IPR005018">
    <property type="entry name" value="DOMON_domain"/>
</dbReference>
<evidence type="ECO:0000256" key="4">
    <source>
        <dbReference type="ARBA" id="ARBA00022982"/>
    </source>
</evidence>
<reference evidence="9 10" key="1">
    <citation type="submission" date="2022-01" db="EMBL/GenBank/DDBJ databases">
        <authorList>
            <person name="Xiong W."/>
            <person name="Schranz E."/>
        </authorList>
    </citation>
    <scope>NUCLEOTIDE SEQUENCE [LARGE SCALE GENOMIC DNA]</scope>
</reference>
<keyword evidence="10" id="KW-1185">Reference proteome</keyword>
<feature type="region of interest" description="Disordered" evidence="6">
    <location>
        <begin position="243"/>
        <end position="273"/>
    </location>
</feature>
<feature type="transmembrane region" description="Helical" evidence="7">
    <location>
        <begin position="12"/>
        <end position="32"/>
    </location>
</feature>
<evidence type="ECO:0000256" key="2">
    <source>
        <dbReference type="ARBA" id="ARBA00022448"/>
    </source>
</evidence>
<feature type="domain" description="DOMON" evidence="8">
    <location>
        <begin position="96"/>
        <end position="209"/>
    </location>
</feature>
<proteinExistence type="predicted"/>
<dbReference type="GO" id="GO:0016020">
    <property type="term" value="C:membrane"/>
    <property type="evidence" value="ECO:0007669"/>
    <property type="project" value="UniProtKB-SubCell"/>
</dbReference>
<keyword evidence="5 7" id="KW-0472">Membrane</keyword>
<evidence type="ECO:0000256" key="1">
    <source>
        <dbReference type="ARBA" id="ARBA00004370"/>
    </source>
</evidence>
<dbReference type="CDD" id="cd09629">
    <property type="entry name" value="DOMON_CIL1_like"/>
    <property type="match status" value="1"/>
</dbReference>
<feature type="compositionally biased region" description="Polar residues" evidence="6">
    <location>
        <begin position="243"/>
        <end position="252"/>
    </location>
</feature>
<evidence type="ECO:0000256" key="5">
    <source>
        <dbReference type="ARBA" id="ARBA00023136"/>
    </source>
</evidence>
<dbReference type="PROSITE" id="PS50836">
    <property type="entry name" value="DOMON"/>
    <property type="match status" value="1"/>
</dbReference>
<dbReference type="PANTHER" id="PTHR23130">
    <property type="entry name" value="CYTOCHROME B561 AND DOMON DOMAIN-CONTAINING PROTEIN"/>
    <property type="match status" value="1"/>
</dbReference>
<evidence type="ECO:0000313" key="9">
    <source>
        <dbReference type="EMBL" id="CAH1424171.1"/>
    </source>
</evidence>
<keyword evidence="2" id="KW-0813">Transport</keyword>
<evidence type="ECO:0000256" key="3">
    <source>
        <dbReference type="ARBA" id="ARBA00022729"/>
    </source>
</evidence>
<dbReference type="PANTHER" id="PTHR23130:SF157">
    <property type="entry name" value="AUXIN-INDUCED IN ROOT CULTURES PROTEIN 12"/>
    <property type="match status" value="1"/>
</dbReference>
<keyword evidence="7" id="KW-0812">Transmembrane</keyword>
<feature type="transmembrane region" description="Helical" evidence="7">
    <location>
        <begin position="53"/>
        <end position="71"/>
    </location>
</feature>
<keyword evidence="4" id="KW-0249">Electron transport</keyword>
<keyword evidence="3" id="KW-0732">Signal</keyword>
<protein>
    <recommendedName>
        <fullName evidence="8">DOMON domain-containing protein</fullName>
    </recommendedName>
</protein>
<accession>A0AAU9MF43</accession>
<feature type="compositionally biased region" description="Low complexity" evidence="6">
    <location>
        <begin position="253"/>
        <end position="264"/>
    </location>
</feature>
<comment type="subcellular location">
    <subcellularLocation>
        <location evidence="1">Membrane</location>
    </subcellularLocation>
</comment>
<name>A0AAU9MF43_9ASTR</name>
<sequence>MLKTHWTEKRKVTGSLIKSYLCPLLLFCINVPRTKFLHRTPPETMAFLNRNSSLCFLVLTFAYLVLLTSPVHSLSCSSQKFTNNKLYTKCTDLPTLGASLHWTHIPKNSSLSIAFVAPPAKPEGWIAWAINPTQTGMAGSQALVAFKDSNGSMTVKTYNISSYSSLVEGKISLEVPESSAEYSDKSMKIFATVKLPKTMTEVNHVWQVGGSVEEGMPVKHEFQPANLKAMGKLQLQLTENAQSNGTATTTVGSPSIAPTTSITPSPSPRTNSGSRNTITYAFFMLMIRFLILN</sequence>
<organism evidence="9 10">
    <name type="scientific">Lactuca virosa</name>
    <dbReference type="NCBI Taxonomy" id="75947"/>
    <lineage>
        <taxon>Eukaryota</taxon>
        <taxon>Viridiplantae</taxon>
        <taxon>Streptophyta</taxon>
        <taxon>Embryophyta</taxon>
        <taxon>Tracheophyta</taxon>
        <taxon>Spermatophyta</taxon>
        <taxon>Magnoliopsida</taxon>
        <taxon>eudicotyledons</taxon>
        <taxon>Gunneridae</taxon>
        <taxon>Pentapetalae</taxon>
        <taxon>asterids</taxon>
        <taxon>campanulids</taxon>
        <taxon>Asterales</taxon>
        <taxon>Asteraceae</taxon>
        <taxon>Cichorioideae</taxon>
        <taxon>Cichorieae</taxon>
        <taxon>Lactucinae</taxon>
        <taxon>Lactuca</taxon>
    </lineage>
</organism>